<dbReference type="GO" id="GO:0004535">
    <property type="term" value="F:poly(A)-specific ribonuclease activity"/>
    <property type="evidence" value="ECO:0007669"/>
    <property type="project" value="TreeGrafter"/>
</dbReference>
<evidence type="ECO:0000313" key="3">
    <source>
        <dbReference type="Proteomes" id="UP000037510"/>
    </source>
</evidence>
<name>A0A0L7L094_OPEBR</name>
<dbReference type="GO" id="GO:0008233">
    <property type="term" value="F:peptidase activity"/>
    <property type="evidence" value="ECO:0007669"/>
    <property type="project" value="UniProtKB-KW"/>
</dbReference>
<protein>
    <submittedName>
        <fullName evidence="2">Ubiquitin specific protease 52</fullName>
    </submittedName>
</protein>
<dbReference type="InterPro" id="IPR038765">
    <property type="entry name" value="Papain-like_cys_pep_sf"/>
</dbReference>
<dbReference type="Pfam" id="PF13423">
    <property type="entry name" value="UCH_1"/>
    <property type="match status" value="1"/>
</dbReference>
<proteinExistence type="predicted"/>
<accession>A0A0L7L094</accession>
<comment type="caution">
    <text evidence="2">The sequence shown here is derived from an EMBL/GenBank/DDBJ whole genome shotgun (WGS) entry which is preliminary data.</text>
</comment>
<sequence length="235" mass="26376">MILFHVVVYGFPDYGGVCETEPIQPIQNSETHELDDKKTEKEESDISQLFAIGRHQLNRCLKCNKEEGRESVVLACALQYPSVTSRENEQKGSFIELIRASLSSRRSTPAWCEQCGKFTPTSQRGRLIRLPPILAINCGGVNVREKAYWAKGSQKDSPELYPYKFVEESHARVELRSTTAAPHSVACDTSSSEPNSPNHRIESKFKKKIITTAPEEEYCLTAAVVCVEDNPKNLI</sequence>
<evidence type="ECO:0000259" key="1">
    <source>
        <dbReference type="Pfam" id="PF13423"/>
    </source>
</evidence>
<dbReference type="PANTHER" id="PTHR15728">
    <property type="entry name" value="DEADENYLATION COMPLEX CATALYTIC SUBUNIT PAN2"/>
    <property type="match status" value="1"/>
</dbReference>
<reference evidence="2 3" key="1">
    <citation type="journal article" date="2015" name="Genome Biol. Evol.">
        <title>The genome of winter moth (Operophtera brumata) provides a genomic perspective on sexual dimorphism and phenology.</title>
        <authorList>
            <person name="Derks M.F."/>
            <person name="Smit S."/>
            <person name="Salis L."/>
            <person name="Schijlen E."/>
            <person name="Bossers A."/>
            <person name="Mateman C."/>
            <person name="Pijl A.S."/>
            <person name="de Ridder D."/>
            <person name="Groenen M.A."/>
            <person name="Visser M.E."/>
            <person name="Megens H.J."/>
        </authorList>
    </citation>
    <scope>NUCLEOTIDE SEQUENCE [LARGE SCALE GENOMIC DNA]</scope>
    <source>
        <strain evidence="2">WM2013NL</strain>
        <tissue evidence="2">Head and thorax</tissue>
    </source>
</reference>
<dbReference type="STRING" id="104452.A0A0L7L094"/>
<dbReference type="SUPFAM" id="SSF54001">
    <property type="entry name" value="Cysteine proteinases"/>
    <property type="match status" value="1"/>
</dbReference>
<dbReference type="PANTHER" id="PTHR15728:SF0">
    <property type="entry name" value="PAN2-PAN3 DEADENYLATION COMPLEX CATALYTIC SUBUNIT PAN2"/>
    <property type="match status" value="1"/>
</dbReference>
<feature type="non-terminal residue" evidence="2">
    <location>
        <position position="235"/>
    </location>
</feature>
<dbReference type="GO" id="GO:0000289">
    <property type="term" value="P:nuclear-transcribed mRNA poly(A) tail shortening"/>
    <property type="evidence" value="ECO:0007669"/>
    <property type="project" value="TreeGrafter"/>
</dbReference>
<organism evidence="2 3">
    <name type="scientific">Operophtera brumata</name>
    <name type="common">Winter moth</name>
    <name type="synonym">Phalaena brumata</name>
    <dbReference type="NCBI Taxonomy" id="104452"/>
    <lineage>
        <taxon>Eukaryota</taxon>
        <taxon>Metazoa</taxon>
        <taxon>Ecdysozoa</taxon>
        <taxon>Arthropoda</taxon>
        <taxon>Hexapoda</taxon>
        <taxon>Insecta</taxon>
        <taxon>Pterygota</taxon>
        <taxon>Neoptera</taxon>
        <taxon>Endopterygota</taxon>
        <taxon>Lepidoptera</taxon>
        <taxon>Glossata</taxon>
        <taxon>Ditrysia</taxon>
        <taxon>Geometroidea</taxon>
        <taxon>Geometridae</taxon>
        <taxon>Larentiinae</taxon>
        <taxon>Operophtera</taxon>
    </lineage>
</organism>
<dbReference type="InterPro" id="IPR028881">
    <property type="entry name" value="PAN2_UCH_dom"/>
</dbReference>
<dbReference type="GO" id="GO:0000932">
    <property type="term" value="C:P-body"/>
    <property type="evidence" value="ECO:0007669"/>
    <property type="project" value="TreeGrafter"/>
</dbReference>
<keyword evidence="3" id="KW-1185">Reference proteome</keyword>
<dbReference type="Proteomes" id="UP000037510">
    <property type="component" value="Unassembled WGS sequence"/>
</dbReference>
<dbReference type="InterPro" id="IPR050785">
    <property type="entry name" value="PAN2-PAN3_catalytic_subunit"/>
</dbReference>
<dbReference type="GO" id="GO:0006508">
    <property type="term" value="P:proteolysis"/>
    <property type="evidence" value="ECO:0007669"/>
    <property type="project" value="UniProtKB-KW"/>
</dbReference>
<keyword evidence="2" id="KW-0378">Hydrolase</keyword>
<evidence type="ECO:0000313" key="2">
    <source>
        <dbReference type="EMBL" id="KOB68721.1"/>
    </source>
</evidence>
<feature type="domain" description="PAN2 UCH" evidence="1">
    <location>
        <begin position="37"/>
        <end position="231"/>
    </location>
</feature>
<dbReference type="AlphaFoldDB" id="A0A0L7L094"/>
<gene>
    <name evidence="2" type="ORF">OBRU01_07335</name>
</gene>
<keyword evidence="2" id="KW-0645">Protease</keyword>
<dbReference type="EMBL" id="JTDY01004003">
    <property type="protein sequence ID" value="KOB68721.1"/>
    <property type="molecule type" value="Genomic_DNA"/>
</dbReference>
<dbReference type="Gene3D" id="3.90.70.10">
    <property type="entry name" value="Cysteine proteinases"/>
    <property type="match status" value="1"/>
</dbReference>
<dbReference type="GO" id="GO:0031251">
    <property type="term" value="C:PAN complex"/>
    <property type="evidence" value="ECO:0007669"/>
    <property type="project" value="TreeGrafter"/>
</dbReference>